<reference evidence="1" key="1">
    <citation type="journal article" date="2014" name="Int. J. Syst. Evol. Microbiol.">
        <title>Complete genome sequence of Corynebacterium casei LMG S-19264T (=DSM 44701T), isolated from a smear-ripened cheese.</title>
        <authorList>
            <consortium name="US DOE Joint Genome Institute (JGI-PGF)"/>
            <person name="Walter F."/>
            <person name="Albersmeier A."/>
            <person name="Kalinowski J."/>
            <person name="Ruckert C."/>
        </authorList>
    </citation>
    <scope>NUCLEOTIDE SEQUENCE</scope>
    <source>
        <strain evidence="1">CGMCC 1.16134</strain>
    </source>
</reference>
<keyword evidence="2" id="KW-1185">Reference proteome</keyword>
<sequence>MNIRAPAPLLIAVAGVKGHVIMGYKLSNGVLTVDIADLGEYRGSRFDWTGFITQVTLERGGHTFCVPESLIPGEGSGGQGLCNEFGISRAIGYDGIKAGDWFPKPGVGLLQKLNDQPYSFTADYPVQPFAVKREESRHALGFTSEPLECGGYSVLFNKTISLQNDILTIQYKLENKGKKPIHTEEYMHNFIGINGMTTGPEFELRLPGNIVIEAPESSYTSELLALSGDRLSWRARPDRPFYCKLGGWEQTGETFAWELRHKPSGIGVRESGDFRIARMALWGEQHVISPEVFVNISLLPRQSKHWRRIYRFFSPS</sequence>
<reference evidence="1" key="2">
    <citation type="submission" date="2020-09" db="EMBL/GenBank/DDBJ databases">
        <authorList>
            <person name="Sun Q."/>
            <person name="Zhou Y."/>
        </authorList>
    </citation>
    <scope>NUCLEOTIDE SEQUENCE</scope>
    <source>
        <strain evidence="1">CGMCC 1.16134</strain>
    </source>
</reference>
<evidence type="ECO:0000313" key="1">
    <source>
        <dbReference type="EMBL" id="GGF73837.1"/>
    </source>
</evidence>
<dbReference type="Proteomes" id="UP000637643">
    <property type="component" value="Unassembled WGS sequence"/>
</dbReference>
<comment type="caution">
    <text evidence="1">The sequence shown here is derived from an EMBL/GenBank/DDBJ whole genome shotgun (WGS) entry which is preliminary data.</text>
</comment>
<name>A0A917C662_9BACL</name>
<evidence type="ECO:0000313" key="2">
    <source>
        <dbReference type="Proteomes" id="UP000637643"/>
    </source>
</evidence>
<organism evidence="1 2">
    <name type="scientific">Paenibacillus albidus</name>
    <dbReference type="NCBI Taxonomy" id="2041023"/>
    <lineage>
        <taxon>Bacteria</taxon>
        <taxon>Bacillati</taxon>
        <taxon>Bacillota</taxon>
        <taxon>Bacilli</taxon>
        <taxon>Bacillales</taxon>
        <taxon>Paenibacillaceae</taxon>
        <taxon>Paenibacillus</taxon>
    </lineage>
</organism>
<accession>A0A917C662</accession>
<proteinExistence type="predicted"/>
<dbReference type="EMBL" id="BMKR01000006">
    <property type="protein sequence ID" value="GGF73837.1"/>
    <property type="molecule type" value="Genomic_DNA"/>
</dbReference>
<protein>
    <submittedName>
        <fullName evidence="1">Uncharacterized protein</fullName>
    </submittedName>
</protein>
<dbReference type="RefSeq" id="WP_189024140.1">
    <property type="nucleotide sequence ID" value="NZ_BMKR01000006.1"/>
</dbReference>
<dbReference type="AlphaFoldDB" id="A0A917C662"/>
<gene>
    <name evidence="1" type="ORF">GCM10010912_18830</name>
</gene>